<dbReference type="Gene3D" id="3.40.50.720">
    <property type="entry name" value="NAD(P)-binding Rossmann-like Domain"/>
    <property type="match status" value="1"/>
</dbReference>
<comment type="similarity">
    <text evidence="3 15">Belongs to the homoserine dehydrogenase family.</text>
</comment>
<dbReference type="Gene3D" id="3.30.360.10">
    <property type="entry name" value="Dihydrodipicolinate Reductase, domain 2"/>
    <property type="match status" value="1"/>
</dbReference>
<evidence type="ECO:0000313" key="19">
    <source>
        <dbReference type="Proteomes" id="UP000321440"/>
    </source>
</evidence>
<dbReference type="AlphaFoldDB" id="A0A511W5I6"/>
<dbReference type="InterPro" id="IPR005106">
    <property type="entry name" value="Asp/hSer_DH_NAD-bd"/>
</dbReference>
<dbReference type="InterPro" id="IPR036291">
    <property type="entry name" value="NAD(P)-bd_dom_sf"/>
</dbReference>
<feature type="domain" description="Aspartate/homoserine dehydrogenase NAD-binding" evidence="17">
    <location>
        <begin position="10"/>
        <end position="127"/>
    </location>
</feature>
<evidence type="ECO:0000259" key="16">
    <source>
        <dbReference type="Pfam" id="PF00742"/>
    </source>
</evidence>
<organism evidence="18 19">
    <name type="scientific">Alkalibacillus haloalkaliphilus</name>
    <dbReference type="NCBI Taxonomy" id="94136"/>
    <lineage>
        <taxon>Bacteria</taxon>
        <taxon>Bacillati</taxon>
        <taxon>Bacillota</taxon>
        <taxon>Bacilli</taxon>
        <taxon>Bacillales</taxon>
        <taxon>Bacillaceae</taxon>
        <taxon>Alkalibacillus</taxon>
    </lineage>
</organism>
<feature type="binding site" evidence="13">
    <location>
        <begin position="10"/>
        <end position="15"/>
    </location>
    <ligand>
        <name>NADP(+)</name>
        <dbReference type="ChEBI" id="CHEBI:58349"/>
    </ligand>
</feature>
<dbReference type="EMBL" id="BJYA01000014">
    <property type="protein sequence ID" value="GEN46355.1"/>
    <property type="molecule type" value="Genomic_DNA"/>
</dbReference>
<name>A0A511W5I6_9BACI</name>
<dbReference type="EC" id="1.1.1.3" evidence="4 14"/>
<comment type="pathway">
    <text evidence="1 14">Amino-acid biosynthesis; L-threonine biosynthesis; L-threonine from L-aspartate: step 3/5.</text>
</comment>
<keyword evidence="9" id="KW-0915">Sodium</keyword>
<evidence type="ECO:0000256" key="4">
    <source>
        <dbReference type="ARBA" id="ARBA00013213"/>
    </source>
</evidence>
<evidence type="ECO:0000256" key="6">
    <source>
        <dbReference type="ARBA" id="ARBA00022605"/>
    </source>
</evidence>
<keyword evidence="10 14" id="KW-0486">Methionine biosynthesis</keyword>
<keyword evidence="7 14" id="KW-0791">Threonine biosynthesis</keyword>
<evidence type="ECO:0000256" key="3">
    <source>
        <dbReference type="ARBA" id="ARBA00006753"/>
    </source>
</evidence>
<feature type="active site" description="Proton donor" evidence="12">
    <location>
        <position position="203"/>
    </location>
</feature>
<evidence type="ECO:0000256" key="7">
    <source>
        <dbReference type="ARBA" id="ARBA00022697"/>
    </source>
</evidence>
<comment type="catalytic activity">
    <reaction evidence="11">
        <text>L-homoserine + NADP(+) = L-aspartate 4-semialdehyde + NADPH + H(+)</text>
        <dbReference type="Rhea" id="RHEA:15761"/>
        <dbReference type="ChEBI" id="CHEBI:15378"/>
        <dbReference type="ChEBI" id="CHEBI:57476"/>
        <dbReference type="ChEBI" id="CHEBI:57783"/>
        <dbReference type="ChEBI" id="CHEBI:58349"/>
        <dbReference type="ChEBI" id="CHEBI:537519"/>
        <dbReference type="EC" id="1.1.1.3"/>
    </reaction>
    <physiologicalReaction direction="right-to-left" evidence="11">
        <dbReference type="Rhea" id="RHEA:15763"/>
    </physiologicalReaction>
</comment>
<evidence type="ECO:0000256" key="13">
    <source>
        <dbReference type="PIRSR" id="PIRSR036497-2"/>
    </source>
</evidence>
<feature type="binding site" evidence="13">
    <location>
        <position position="188"/>
    </location>
    <ligand>
        <name>L-homoserine</name>
        <dbReference type="ChEBI" id="CHEBI:57476"/>
    </ligand>
</feature>
<dbReference type="UniPathway" id="UPA00051">
    <property type="reaction ID" value="UER00465"/>
</dbReference>
<feature type="domain" description="Homoserine dehydrogenase catalytic" evidence="16">
    <location>
        <begin position="135"/>
        <end position="313"/>
    </location>
</feature>
<dbReference type="FunFam" id="3.30.360.10:FF:000005">
    <property type="entry name" value="Homoserine dehydrogenase"/>
    <property type="match status" value="1"/>
</dbReference>
<evidence type="ECO:0000313" key="18">
    <source>
        <dbReference type="EMBL" id="GEN46355.1"/>
    </source>
</evidence>
<dbReference type="SUPFAM" id="SSF55347">
    <property type="entry name" value="Glyceraldehyde-3-phosphate dehydrogenase-like, C-terminal domain"/>
    <property type="match status" value="1"/>
</dbReference>
<dbReference type="Pfam" id="PF03447">
    <property type="entry name" value="NAD_binding_3"/>
    <property type="match status" value="1"/>
</dbReference>
<dbReference type="SUPFAM" id="SSF51735">
    <property type="entry name" value="NAD(P)-binding Rossmann-fold domains"/>
    <property type="match status" value="1"/>
</dbReference>
<evidence type="ECO:0000256" key="12">
    <source>
        <dbReference type="PIRSR" id="PIRSR036497-1"/>
    </source>
</evidence>
<proteinExistence type="inferred from homology"/>
<evidence type="ECO:0000256" key="15">
    <source>
        <dbReference type="RuleBase" id="RU004171"/>
    </source>
</evidence>
<gene>
    <name evidence="18" type="ORF">AHA02nite_21310</name>
</gene>
<evidence type="ECO:0000256" key="10">
    <source>
        <dbReference type="ARBA" id="ARBA00023167"/>
    </source>
</evidence>
<dbReference type="Pfam" id="PF00742">
    <property type="entry name" value="Homoserine_dh"/>
    <property type="match status" value="1"/>
</dbReference>
<dbReference type="GO" id="GO:0009086">
    <property type="term" value="P:methionine biosynthetic process"/>
    <property type="evidence" value="ECO:0007669"/>
    <property type="project" value="UniProtKB-KW"/>
</dbReference>
<comment type="caution">
    <text evidence="18">The sequence shown here is derived from an EMBL/GenBank/DDBJ whole genome shotgun (WGS) entry which is preliminary data.</text>
</comment>
<sequence>MGSVNVALLGFGTVGSGVYELIEREQERLSESLNGSVNVVAVLVKDDSIKRDVSSDVLVTSNIDDVLAQPVDVIVDAIVGVEPAFTYLCKAIDQGCHIITANKEMFAYKGFELKEKAKEQGVAVHYEATVAGGVPVIRTLSQLVSVNEVVRIEAILNGTSNYILSEMRNKQIDLNTALQEAQRLGYAEADPTNDIEGFDAFYKAVILAELVTEERVSFNQVFRQGITGLRQEDVVNQQLKGHRAKHIVTLTIKQGEVNGVVEPKWVTAKHPLYDVEGVNNGVVVTSQYNGQLKLEGPGAGKGPTASVIVEDLVHIYKHEQKIVVH</sequence>
<dbReference type="UniPathway" id="UPA00050">
    <property type="reaction ID" value="UER00063"/>
</dbReference>
<dbReference type="InterPro" id="IPR019811">
    <property type="entry name" value="HDH_CS"/>
</dbReference>
<dbReference type="OrthoDB" id="9808167at2"/>
<accession>A0A511W5I6</accession>
<keyword evidence="6 14" id="KW-0028">Amino-acid biosynthesis</keyword>
<evidence type="ECO:0000256" key="5">
    <source>
        <dbReference type="ARBA" id="ARBA00013376"/>
    </source>
</evidence>
<evidence type="ECO:0000259" key="17">
    <source>
        <dbReference type="Pfam" id="PF03447"/>
    </source>
</evidence>
<evidence type="ECO:0000256" key="8">
    <source>
        <dbReference type="ARBA" id="ARBA00023002"/>
    </source>
</evidence>
<dbReference type="PIRSF" id="PIRSF036497">
    <property type="entry name" value="HDH_short"/>
    <property type="match status" value="1"/>
</dbReference>
<dbReference type="NCBIfam" id="NF004976">
    <property type="entry name" value="PRK06349.1"/>
    <property type="match status" value="1"/>
</dbReference>
<evidence type="ECO:0000256" key="14">
    <source>
        <dbReference type="RuleBase" id="RU000579"/>
    </source>
</evidence>
<reference evidence="18 19" key="1">
    <citation type="submission" date="2019-07" db="EMBL/GenBank/DDBJ databases">
        <title>Whole genome shotgun sequence of Alkalibacillus haloalkaliphilus NBRC 103110.</title>
        <authorList>
            <person name="Hosoyama A."/>
            <person name="Uohara A."/>
            <person name="Ohji S."/>
            <person name="Ichikawa N."/>
        </authorList>
    </citation>
    <scope>NUCLEOTIDE SEQUENCE [LARGE SCALE GENOMIC DNA]</scope>
    <source>
        <strain evidence="18 19">NBRC 103110</strain>
    </source>
</reference>
<evidence type="ECO:0000256" key="1">
    <source>
        <dbReference type="ARBA" id="ARBA00005056"/>
    </source>
</evidence>
<dbReference type="GO" id="GO:0050661">
    <property type="term" value="F:NADP binding"/>
    <property type="evidence" value="ECO:0007669"/>
    <property type="project" value="InterPro"/>
</dbReference>
<dbReference type="GO" id="GO:0009088">
    <property type="term" value="P:threonine biosynthetic process"/>
    <property type="evidence" value="ECO:0007669"/>
    <property type="project" value="UniProtKB-UniPathway"/>
</dbReference>
<evidence type="ECO:0000256" key="11">
    <source>
        <dbReference type="ARBA" id="ARBA00048841"/>
    </source>
</evidence>
<protein>
    <recommendedName>
        <fullName evidence="5 14">Homoserine dehydrogenase</fullName>
        <ecNumber evidence="4 14">1.1.1.3</ecNumber>
    </recommendedName>
</protein>
<dbReference type="PANTHER" id="PTHR43331">
    <property type="entry name" value="HOMOSERINE DEHYDROGENASE"/>
    <property type="match status" value="1"/>
</dbReference>
<keyword evidence="19" id="KW-1185">Reference proteome</keyword>
<dbReference type="InterPro" id="IPR001342">
    <property type="entry name" value="HDH_cat"/>
</dbReference>
<dbReference type="PANTHER" id="PTHR43331:SF1">
    <property type="entry name" value="HOMOSERINE DEHYDROGENASE"/>
    <property type="match status" value="1"/>
</dbReference>
<keyword evidence="8 14" id="KW-0560">Oxidoreductase</keyword>
<feature type="binding site" evidence="13">
    <location>
        <position position="103"/>
    </location>
    <ligand>
        <name>NADPH</name>
        <dbReference type="ChEBI" id="CHEBI:57783"/>
    </ligand>
</feature>
<dbReference type="GO" id="GO:0004412">
    <property type="term" value="F:homoserine dehydrogenase activity"/>
    <property type="evidence" value="ECO:0007669"/>
    <property type="project" value="UniProtKB-EC"/>
</dbReference>
<dbReference type="Proteomes" id="UP000321440">
    <property type="component" value="Unassembled WGS sequence"/>
</dbReference>
<evidence type="ECO:0000256" key="9">
    <source>
        <dbReference type="ARBA" id="ARBA00023053"/>
    </source>
</evidence>
<evidence type="ECO:0000256" key="2">
    <source>
        <dbReference type="ARBA" id="ARBA00005062"/>
    </source>
</evidence>
<dbReference type="InterPro" id="IPR022697">
    <property type="entry name" value="HDH_short"/>
</dbReference>
<dbReference type="PROSITE" id="PS01042">
    <property type="entry name" value="HOMOSER_DHGENASE"/>
    <property type="match status" value="1"/>
</dbReference>
<keyword evidence="13 14" id="KW-0521">NADP</keyword>
<dbReference type="RefSeq" id="WP_146817106.1">
    <property type="nucleotide sequence ID" value="NZ_BJYA01000014.1"/>
</dbReference>
<comment type="pathway">
    <text evidence="2 14">Amino-acid biosynthesis; L-methionine biosynthesis via de novo pathway; L-homoserine from L-aspartate: step 3/3.</text>
</comment>